<sequence length="39" mass="4321">MYVLPVTGYFGMCCGYLSACVSNPSSYVLTINLFEQAYD</sequence>
<evidence type="ECO:0000313" key="2">
    <source>
        <dbReference type="Proteomes" id="UP000032142"/>
    </source>
</evidence>
<evidence type="ECO:0000313" key="1">
    <source>
        <dbReference type="EMBL" id="KHF98063.1"/>
    </source>
</evidence>
<dbReference type="Proteomes" id="UP000032142">
    <property type="component" value="Unassembled WGS sequence"/>
</dbReference>
<protein>
    <submittedName>
        <fullName evidence="1">Putative septum site-determining MinC</fullName>
    </submittedName>
</protein>
<gene>
    <name evidence="1" type="ORF">F383_12805</name>
</gene>
<comment type="caution">
    <text evidence="1">The sequence shown here is derived from an EMBL/GenBank/DDBJ whole genome shotgun (WGS) entry which is preliminary data.</text>
</comment>
<proteinExistence type="predicted"/>
<dbReference type="EMBL" id="JRRC01026768">
    <property type="protein sequence ID" value="KHF98063.1"/>
    <property type="molecule type" value="Genomic_DNA"/>
</dbReference>
<name>A0A0B0MF45_GOSAR</name>
<dbReference type="AlphaFoldDB" id="A0A0B0MF45"/>
<reference evidence="2" key="1">
    <citation type="submission" date="2014-09" db="EMBL/GenBank/DDBJ databases">
        <authorList>
            <person name="Mudge J."/>
            <person name="Ramaraj T."/>
            <person name="Lindquist I.E."/>
            <person name="Bharti A.K."/>
            <person name="Sundararajan A."/>
            <person name="Cameron C.T."/>
            <person name="Woodward J.E."/>
            <person name="May G.D."/>
            <person name="Brubaker C."/>
            <person name="Broadhvest J."/>
            <person name="Wilkins T.A."/>
        </authorList>
    </citation>
    <scope>NUCLEOTIDE SEQUENCE</scope>
    <source>
        <strain evidence="2">cv. AKA8401</strain>
    </source>
</reference>
<keyword evidence="2" id="KW-1185">Reference proteome</keyword>
<organism evidence="1 2">
    <name type="scientific">Gossypium arboreum</name>
    <name type="common">Tree cotton</name>
    <name type="synonym">Gossypium nanking</name>
    <dbReference type="NCBI Taxonomy" id="29729"/>
    <lineage>
        <taxon>Eukaryota</taxon>
        <taxon>Viridiplantae</taxon>
        <taxon>Streptophyta</taxon>
        <taxon>Embryophyta</taxon>
        <taxon>Tracheophyta</taxon>
        <taxon>Spermatophyta</taxon>
        <taxon>Magnoliopsida</taxon>
        <taxon>eudicotyledons</taxon>
        <taxon>Gunneridae</taxon>
        <taxon>Pentapetalae</taxon>
        <taxon>rosids</taxon>
        <taxon>malvids</taxon>
        <taxon>Malvales</taxon>
        <taxon>Malvaceae</taxon>
        <taxon>Malvoideae</taxon>
        <taxon>Gossypium</taxon>
    </lineage>
</organism>
<accession>A0A0B0MF45</accession>